<dbReference type="RefSeq" id="WP_061974470.1">
    <property type="nucleotide sequence ID" value="NZ_FMAV01000004.1"/>
</dbReference>
<dbReference type="Pfam" id="PF10057">
    <property type="entry name" value="MpsC"/>
    <property type="match status" value="2"/>
</dbReference>
<feature type="domain" description="Na+-translocating membrane potential-generating system MpsC" evidence="1">
    <location>
        <begin position="2"/>
        <end position="105"/>
    </location>
</feature>
<dbReference type="OrthoDB" id="2677857at2"/>
<evidence type="ECO:0000313" key="2">
    <source>
        <dbReference type="EMBL" id="KSU80961.1"/>
    </source>
</evidence>
<feature type="domain" description="Na+-translocating membrane potential-generating system MpsC" evidence="1">
    <location>
        <begin position="133"/>
        <end position="222"/>
    </location>
</feature>
<proteinExistence type="predicted"/>
<evidence type="ECO:0000313" key="3">
    <source>
        <dbReference type="Proteomes" id="UP000054099"/>
    </source>
</evidence>
<reference evidence="2 3" key="1">
    <citation type="journal article" date="2014" name="Antonie Van Leeuwenhoek">
        <title>Fictibacillus enclensis sp. nov., isolated from marine sediment.</title>
        <authorList>
            <person name="Dastager S.G."/>
            <person name="Mawlankar R."/>
            <person name="Srinivasan K."/>
            <person name="Tang S.K."/>
            <person name="Lee J.C."/>
            <person name="Ramana V.V."/>
            <person name="Shouche Y.S."/>
        </authorList>
    </citation>
    <scope>NUCLEOTIDE SEQUENCE [LARGE SCALE GENOMIC DNA]</scope>
    <source>
        <strain evidence="2 3">NIO-1003</strain>
    </source>
</reference>
<protein>
    <recommendedName>
        <fullName evidence="1">Na+-translocating membrane potential-generating system MpsC domain-containing protein</fullName>
    </recommendedName>
</protein>
<keyword evidence="3" id="KW-1185">Reference proteome</keyword>
<name>A0A0V8J1J0_9BACL</name>
<organism evidence="2 3">
    <name type="scientific">Fictibacillus enclensis</name>
    <dbReference type="NCBI Taxonomy" id="1017270"/>
    <lineage>
        <taxon>Bacteria</taxon>
        <taxon>Bacillati</taxon>
        <taxon>Bacillota</taxon>
        <taxon>Bacilli</taxon>
        <taxon>Bacillales</taxon>
        <taxon>Fictibacillaceae</taxon>
        <taxon>Fictibacillus</taxon>
    </lineage>
</organism>
<dbReference type="EMBL" id="LNQN01000006">
    <property type="protein sequence ID" value="KSU80961.1"/>
    <property type="molecule type" value="Genomic_DNA"/>
</dbReference>
<dbReference type="InterPro" id="IPR018745">
    <property type="entry name" value="MpsC"/>
</dbReference>
<dbReference type="Proteomes" id="UP000054099">
    <property type="component" value="Unassembled WGS sequence"/>
</dbReference>
<evidence type="ECO:0000259" key="1">
    <source>
        <dbReference type="Pfam" id="PF10057"/>
    </source>
</evidence>
<accession>A0A0V8J1J0</accession>
<dbReference type="AlphaFoldDB" id="A0A0V8J1J0"/>
<sequence length="224" mass="25968">MSIEVQISSYIGKLLRDNFGKGPESAYVTIEHPFILIHIRNFISPMENALLKQGKESTVEETRETMLSSLVPEIQAYILALTETEYEKFYYDWNTANQSMMIAGVAKDNYLSQDDQNYKKKNEVEKKINEISQLVQKWPERTVSWMINDRVLVSIRKGILVSIEKEMIQKGYAKPLRVTKRILEKKSFINDGIDTILGKKLTDVFCDWDFDSDTGLLVFYFSPN</sequence>
<gene>
    <name evidence="2" type="ORF">AS030_18585</name>
</gene>
<comment type="caution">
    <text evidence="2">The sequence shown here is derived from an EMBL/GenBank/DDBJ whole genome shotgun (WGS) entry which is preliminary data.</text>
</comment>